<dbReference type="InterPro" id="IPR057342">
    <property type="entry name" value="DEXDc_RapA"/>
</dbReference>
<dbReference type="InterPro" id="IPR014001">
    <property type="entry name" value="Helicase_ATP-bd"/>
</dbReference>
<dbReference type="GO" id="GO:0004386">
    <property type="term" value="F:helicase activity"/>
    <property type="evidence" value="ECO:0007669"/>
    <property type="project" value="UniProtKB-KW"/>
</dbReference>
<dbReference type="CDD" id="cd18793">
    <property type="entry name" value="SF2_C_SNF"/>
    <property type="match status" value="1"/>
</dbReference>
<evidence type="ECO:0000259" key="6">
    <source>
        <dbReference type="PROSITE" id="PS51194"/>
    </source>
</evidence>
<dbReference type="GO" id="GO:0016787">
    <property type="term" value="F:hydrolase activity"/>
    <property type="evidence" value="ECO:0007669"/>
    <property type="project" value="UniProtKB-KW"/>
</dbReference>
<reference evidence="7" key="1">
    <citation type="submission" date="2016-03" db="EMBL/GenBank/DDBJ databases">
        <authorList>
            <person name="Ploux O."/>
        </authorList>
    </citation>
    <scope>NUCLEOTIDE SEQUENCE</scope>
    <source>
        <strain evidence="7">UC10</strain>
    </source>
</reference>
<dbReference type="PANTHER" id="PTHR10799">
    <property type="entry name" value="SNF2/RAD54 HELICASE FAMILY"/>
    <property type="match status" value="1"/>
</dbReference>
<sequence>MPQSVLTPHQSQYIAWLLTRRTAGDTVDALASTLVDSQVDLNPHQVDAALFACRNPLSRGVILADEVGLGKTIEAGLVISQRWAERKRRILIIVPANLRKQWHQELQDKFSLQGLILEAKNYNALRKQGQANPLAQDASPVICSYQFAKAKAKDIQAIAWDLVVLDEAHRLRNAYKPGNVIARTLKEALDHVPSKVLLTATPLQNSLLELYGLVSIIDDRVFGDLDSFRTQFVGQARGQSFGQLRERLASLCKRTLRKQVQPYVSYTTRKAIVQEFTPSNEERELSALVADYLRRPNLMAMPEGQRQLISLVLWKLLASSSHAIAGALDTMSKRLQGVLDQAPVADLAEELDEDYEALDELTDESGNDEQEPAKAIPLSKDERDALSAEIDELRHFKTLASNIRENAKGTALLTALGAAFEELDRLGAARKAIIFTESRRTQDYLLRLLSGTSYGDGIVLFNGTNSDPAAQAIYKDWLKRHEGTDRITGSKTADTRAALVEHFRERGKVMIATEAGAEGINLQFCSLVINYDLPWNPQRIEQRIGRCHRYGQKHDVVVVNFVDRSNEADARVYELLAQKFQLFEGVFGASDEVLGAIGSGVDFERRIADIYRNCRDPSQIKASFEQLQLDLSGEISETMVRARQTLLEHFDEQVQEKLRIRAEDSQNARNRFERMLMDLTRAELGGLASFDDAGFQLHRLPEGIAPSVLSPGRYELPRRTGEAHLYRIGHPLAEWIAQQARNRTLENARLVFDYEAHGTKVSTLEPYRGKAGWLTVKLLTVTALGESEEHLLVAACATDGTVLAEDDPEKLLRLPATLQANGALAASDALATDADTRKTELLRSINQRNLGYFEQEVRKLDAWADDLKLGLEQEIKEIDRQIKEVRSTAAIAPTLEEKLSWQKKQRELEAKRGKLRRELFARQDEVEEQRNKLIGELEDQLSQQVEERTLFTIEWELK</sequence>
<keyword evidence="3" id="KW-0347">Helicase</keyword>
<keyword evidence="4" id="KW-0067">ATP-binding</keyword>
<dbReference type="CDD" id="cd18011">
    <property type="entry name" value="DEXDc_RapA"/>
    <property type="match status" value="1"/>
</dbReference>
<gene>
    <name evidence="7" type="ORF">STPYR_12591</name>
</gene>
<dbReference type="Gene3D" id="3.40.50.300">
    <property type="entry name" value="P-loop containing nucleotide triphosphate hydrolases"/>
    <property type="match status" value="1"/>
</dbReference>
<dbReference type="AlphaFoldDB" id="A0A1Y5Q5S0"/>
<dbReference type="Pfam" id="PF00271">
    <property type="entry name" value="Helicase_C"/>
    <property type="match status" value="1"/>
</dbReference>
<organism evidence="7">
    <name type="scientific">uncultured Stenotrophomonas sp</name>
    <dbReference type="NCBI Taxonomy" id="165438"/>
    <lineage>
        <taxon>Bacteria</taxon>
        <taxon>Pseudomonadati</taxon>
        <taxon>Pseudomonadota</taxon>
        <taxon>Gammaproteobacteria</taxon>
        <taxon>Lysobacterales</taxon>
        <taxon>Lysobacteraceae</taxon>
        <taxon>Stenotrophomonas</taxon>
        <taxon>environmental samples</taxon>
    </lineage>
</organism>
<evidence type="ECO:0000256" key="2">
    <source>
        <dbReference type="ARBA" id="ARBA00022801"/>
    </source>
</evidence>
<dbReference type="Gene3D" id="3.40.50.10810">
    <property type="entry name" value="Tandem AAA-ATPase domain"/>
    <property type="match status" value="1"/>
</dbReference>
<dbReference type="PROSITE" id="PS51194">
    <property type="entry name" value="HELICASE_CTER"/>
    <property type="match status" value="1"/>
</dbReference>
<dbReference type="InterPro" id="IPR001650">
    <property type="entry name" value="Helicase_C-like"/>
</dbReference>
<evidence type="ECO:0000313" key="7">
    <source>
        <dbReference type="EMBL" id="SBV37648.1"/>
    </source>
</evidence>
<proteinExistence type="predicted"/>
<dbReference type="SMART" id="SM00490">
    <property type="entry name" value="HELICc"/>
    <property type="match status" value="1"/>
</dbReference>
<keyword evidence="1" id="KW-0547">Nucleotide-binding</keyword>
<dbReference type="PROSITE" id="PS51192">
    <property type="entry name" value="HELICASE_ATP_BIND_1"/>
    <property type="match status" value="1"/>
</dbReference>
<dbReference type="SMART" id="SM00487">
    <property type="entry name" value="DEXDc"/>
    <property type="match status" value="1"/>
</dbReference>
<evidence type="ECO:0000259" key="5">
    <source>
        <dbReference type="PROSITE" id="PS51192"/>
    </source>
</evidence>
<dbReference type="InterPro" id="IPR038718">
    <property type="entry name" value="SNF2-like_sf"/>
</dbReference>
<dbReference type="Pfam" id="PF00176">
    <property type="entry name" value="SNF2-rel_dom"/>
    <property type="match status" value="1"/>
</dbReference>
<feature type="domain" description="Helicase ATP-binding" evidence="5">
    <location>
        <begin position="52"/>
        <end position="220"/>
    </location>
</feature>
<evidence type="ECO:0000256" key="1">
    <source>
        <dbReference type="ARBA" id="ARBA00022741"/>
    </source>
</evidence>
<evidence type="ECO:0000256" key="3">
    <source>
        <dbReference type="ARBA" id="ARBA00022806"/>
    </source>
</evidence>
<keyword evidence="2" id="KW-0378">Hydrolase</keyword>
<feature type="domain" description="Helicase C-terminal" evidence="6">
    <location>
        <begin position="422"/>
        <end position="594"/>
    </location>
</feature>
<evidence type="ECO:0000256" key="4">
    <source>
        <dbReference type="ARBA" id="ARBA00022840"/>
    </source>
</evidence>
<accession>A0A1Y5Q5S0</accession>
<dbReference type="InterPro" id="IPR027417">
    <property type="entry name" value="P-loop_NTPase"/>
</dbReference>
<dbReference type="InterPro" id="IPR000330">
    <property type="entry name" value="SNF2_N"/>
</dbReference>
<name>A0A1Y5Q5S0_9GAMM</name>
<protein>
    <submittedName>
        <fullName evidence="7">SNF2-related protein</fullName>
    </submittedName>
</protein>
<dbReference type="InterPro" id="IPR049730">
    <property type="entry name" value="SNF2/RAD54-like_C"/>
</dbReference>
<dbReference type="GO" id="GO:0005524">
    <property type="term" value="F:ATP binding"/>
    <property type="evidence" value="ECO:0007669"/>
    <property type="project" value="UniProtKB-KW"/>
</dbReference>
<dbReference type="EMBL" id="FLTS01000001">
    <property type="protein sequence ID" value="SBV37648.1"/>
    <property type="molecule type" value="Genomic_DNA"/>
</dbReference>
<dbReference type="SUPFAM" id="SSF52540">
    <property type="entry name" value="P-loop containing nucleoside triphosphate hydrolases"/>
    <property type="match status" value="2"/>
</dbReference>